<keyword evidence="2" id="KW-0121">Carboxypeptidase</keyword>
<dbReference type="RefSeq" id="WP_121347148.1">
    <property type="nucleotide sequence ID" value="NZ_RBLG01000015.1"/>
</dbReference>
<dbReference type="EMBL" id="RBLG01000015">
    <property type="protein sequence ID" value="RKS42258.1"/>
    <property type="molecule type" value="Genomic_DNA"/>
</dbReference>
<dbReference type="OrthoDB" id="886739at2"/>
<keyword evidence="1" id="KW-0732">Signal</keyword>
<proteinExistence type="predicted"/>
<dbReference type="GO" id="GO:0004180">
    <property type="term" value="F:carboxypeptidase activity"/>
    <property type="evidence" value="ECO:0007669"/>
    <property type="project" value="UniProtKB-KW"/>
</dbReference>
<feature type="signal peptide" evidence="1">
    <location>
        <begin position="1"/>
        <end position="19"/>
    </location>
</feature>
<keyword evidence="2" id="KW-0378">Hydrolase</keyword>
<organism evidence="2 3">
    <name type="scientific">Gillisia mitskevichiae</name>
    <dbReference type="NCBI Taxonomy" id="270921"/>
    <lineage>
        <taxon>Bacteria</taxon>
        <taxon>Pseudomonadati</taxon>
        <taxon>Bacteroidota</taxon>
        <taxon>Flavobacteriia</taxon>
        <taxon>Flavobacteriales</taxon>
        <taxon>Flavobacteriaceae</taxon>
        <taxon>Gillisia</taxon>
    </lineage>
</organism>
<gene>
    <name evidence="2" type="ORF">BC962_3312</name>
</gene>
<sequence>MKALLINLTLILFSQLINAQAEINGKIKSSITNEAPISYVYIVIKNINKPILERMTSTNKKGFFKIENLEIGKDYSLEISAPGYDKHIFEITPEKKITSITLTIDTKCDYSKEQAEIDWKNGEAKFLLVGSIAPIANTESDKKFEKEFNIKYFDFGCLPPTEECIKIYNQKLFELMDKKFGKIWRKNVRTDVEYL</sequence>
<evidence type="ECO:0000313" key="2">
    <source>
        <dbReference type="EMBL" id="RKS42258.1"/>
    </source>
</evidence>
<evidence type="ECO:0000313" key="3">
    <source>
        <dbReference type="Proteomes" id="UP000276282"/>
    </source>
</evidence>
<dbReference type="AlphaFoldDB" id="A0A495NYM8"/>
<keyword evidence="3" id="KW-1185">Reference proteome</keyword>
<dbReference type="Proteomes" id="UP000276282">
    <property type="component" value="Unassembled WGS sequence"/>
</dbReference>
<dbReference type="SUPFAM" id="SSF49464">
    <property type="entry name" value="Carboxypeptidase regulatory domain-like"/>
    <property type="match status" value="1"/>
</dbReference>
<feature type="chain" id="PRO_5019713456" evidence="1">
    <location>
        <begin position="20"/>
        <end position="195"/>
    </location>
</feature>
<evidence type="ECO:0000256" key="1">
    <source>
        <dbReference type="SAM" id="SignalP"/>
    </source>
</evidence>
<dbReference type="Gene3D" id="2.60.40.1120">
    <property type="entry name" value="Carboxypeptidase-like, regulatory domain"/>
    <property type="match status" value="1"/>
</dbReference>
<keyword evidence="2" id="KW-0645">Protease</keyword>
<protein>
    <submittedName>
        <fullName evidence="2">Carboxypeptidase family protein</fullName>
    </submittedName>
</protein>
<comment type="caution">
    <text evidence="2">The sequence shown here is derived from an EMBL/GenBank/DDBJ whole genome shotgun (WGS) entry which is preliminary data.</text>
</comment>
<dbReference type="InterPro" id="IPR008969">
    <property type="entry name" value="CarboxyPept-like_regulatory"/>
</dbReference>
<dbReference type="Pfam" id="PF13620">
    <property type="entry name" value="CarboxypepD_reg"/>
    <property type="match status" value="1"/>
</dbReference>
<accession>A0A495NYM8</accession>
<reference evidence="2 3" key="1">
    <citation type="submission" date="2018-10" db="EMBL/GenBank/DDBJ databases">
        <title>Genomic Encyclopedia of Archaeal and Bacterial Type Strains, Phase II (KMG-II): from individual species to whole genera.</title>
        <authorList>
            <person name="Goeker M."/>
        </authorList>
    </citation>
    <scope>NUCLEOTIDE SEQUENCE [LARGE SCALE GENOMIC DNA]</scope>
    <source>
        <strain evidence="2 3">DSM 19839</strain>
    </source>
</reference>
<name>A0A495NYM8_9FLAO</name>